<protein>
    <recommendedName>
        <fullName evidence="4">Protein-L-isoaspartate O-methyltransferase</fullName>
        <ecNumber evidence="3">2.1.1.77</ecNumber>
    </recommendedName>
    <alternativeName>
        <fullName evidence="11">L-isoaspartyl protein carboxyl methyltransferase</fullName>
    </alternativeName>
    <alternativeName>
        <fullName evidence="9">Protein L-isoaspartyl methyltransferase</fullName>
    </alternativeName>
    <alternativeName>
        <fullName evidence="10">Protein-beta-aspartate methyltransferase</fullName>
    </alternativeName>
</protein>
<comment type="caution">
    <text evidence="12">The sequence shown here is derived from an EMBL/GenBank/DDBJ whole genome shotgun (WGS) entry which is preliminary data.</text>
</comment>
<evidence type="ECO:0000256" key="3">
    <source>
        <dbReference type="ARBA" id="ARBA00011890"/>
    </source>
</evidence>
<evidence type="ECO:0000313" key="13">
    <source>
        <dbReference type="Proteomes" id="UP001501371"/>
    </source>
</evidence>
<keyword evidence="8" id="KW-0949">S-adenosyl-L-methionine</keyword>
<dbReference type="EC" id="2.1.1.77" evidence="3"/>
<comment type="subcellular location">
    <subcellularLocation>
        <location evidence="1">Cytoplasm</location>
    </subcellularLocation>
</comment>
<dbReference type="Gene3D" id="3.40.50.150">
    <property type="entry name" value="Vaccinia Virus protein VP39"/>
    <property type="match status" value="1"/>
</dbReference>
<gene>
    <name evidence="12" type="ORF">GCM10009654_13310</name>
</gene>
<dbReference type="GO" id="GO:0008168">
    <property type="term" value="F:methyltransferase activity"/>
    <property type="evidence" value="ECO:0007669"/>
    <property type="project" value="UniProtKB-KW"/>
</dbReference>
<dbReference type="PANTHER" id="PTHR11579:SF0">
    <property type="entry name" value="PROTEIN-L-ISOASPARTATE(D-ASPARTATE) O-METHYLTRANSFERASE"/>
    <property type="match status" value="1"/>
</dbReference>
<dbReference type="InterPro" id="IPR000682">
    <property type="entry name" value="PCMT"/>
</dbReference>
<evidence type="ECO:0000256" key="10">
    <source>
        <dbReference type="ARBA" id="ARBA00031323"/>
    </source>
</evidence>
<dbReference type="Proteomes" id="UP001501371">
    <property type="component" value="Unassembled WGS sequence"/>
</dbReference>
<dbReference type="SUPFAM" id="SSF53335">
    <property type="entry name" value="S-adenosyl-L-methionine-dependent methyltransferases"/>
    <property type="match status" value="1"/>
</dbReference>
<keyword evidence="6 12" id="KW-0489">Methyltransferase</keyword>
<dbReference type="EMBL" id="BAAAKV010000009">
    <property type="protein sequence ID" value="GAA1158524.1"/>
    <property type="molecule type" value="Genomic_DNA"/>
</dbReference>
<evidence type="ECO:0000256" key="1">
    <source>
        <dbReference type="ARBA" id="ARBA00004496"/>
    </source>
</evidence>
<evidence type="ECO:0000256" key="9">
    <source>
        <dbReference type="ARBA" id="ARBA00030757"/>
    </source>
</evidence>
<evidence type="ECO:0000256" key="7">
    <source>
        <dbReference type="ARBA" id="ARBA00022679"/>
    </source>
</evidence>
<sequence>MTDHPSPAPRHPPSHAGSRHFLLHSGAMAPEWSDAFDAVPRSAFLPDVIWPYDMRTGRSAAVSRTTDPAAWQESAVANIPVTTQWDDGRHTGTAPGRIPTSSASMPSIVFSMLRDLGPRPGHTVLEIGTGTGWNAALLAHRLGAPAVTTVEVDPAVATAARDRLRAFGAAVEVVTGDGLLGHPAGAPYDRIMATAGLRGIPYAWVEQTRPGGVIVAPWGTHYGHGDAVARLTVSEDGTEAAGRFTRLVEFMKVRTQRLAWRGHAAHVPEDVTGSGDRSSTTLPETAFPQASFEAVTFAMGLRVRDCRHSVAEKRDGVRPVWFYGLSDASWAVVVFRDGSPESAVYQSGPRRLWDEAEEAYRWWVKEGRPGPGRFGLTVTRRGQRVWLDDPAHAVTPGD</sequence>
<dbReference type="GO" id="GO:0032259">
    <property type="term" value="P:methylation"/>
    <property type="evidence" value="ECO:0007669"/>
    <property type="project" value="UniProtKB-KW"/>
</dbReference>
<comment type="similarity">
    <text evidence="2">Belongs to the methyltransferase superfamily. L-isoaspartyl/D-aspartyl protein methyltransferase family.</text>
</comment>
<reference evidence="12 13" key="1">
    <citation type="journal article" date="2019" name="Int. J. Syst. Evol. Microbiol.">
        <title>The Global Catalogue of Microorganisms (GCM) 10K type strain sequencing project: providing services to taxonomists for standard genome sequencing and annotation.</title>
        <authorList>
            <consortium name="The Broad Institute Genomics Platform"/>
            <consortium name="The Broad Institute Genome Sequencing Center for Infectious Disease"/>
            <person name="Wu L."/>
            <person name="Ma J."/>
        </authorList>
    </citation>
    <scope>NUCLEOTIDE SEQUENCE [LARGE SCALE GENOMIC DNA]</scope>
    <source>
        <strain evidence="12 13">JCM 12696</strain>
    </source>
</reference>
<evidence type="ECO:0000256" key="11">
    <source>
        <dbReference type="ARBA" id="ARBA00031350"/>
    </source>
</evidence>
<keyword evidence="5" id="KW-0963">Cytoplasm</keyword>
<keyword evidence="13" id="KW-1185">Reference proteome</keyword>
<evidence type="ECO:0000256" key="6">
    <source>
        <dbReference type="ARBA" id="ARBA00022603"/>
    </source>
</evidence>
<evidence type="ECO:0000256" key="2">
    <source>
        <dbReference type="ARBA" id="ARBA00005369"/>
    </source>
</evidence>
<evidence type="ECO:0000256" key="4">
    <source>
        <dbReference type="ARBA" id="ARBA00013346"/>
    </source>
</evidence>
<evidence type="ECO:0000256" key="5">
    <source>
        <dbReference type="ARBA" id="ARBA00022490"/>
    </source>
</evidence>
<accession>A0ABN1UN00</accession>
<organism evidence="12 13">
    <name type="scientific">Streptomyces hebeiensis</name>
    <dbReference type="NCBI Taxonomy" id="229486"/>
    <lineage>
        <taxon>Bacteria</taxon>
        <taxon>Bacillati</taxon>
        <taxon>Actinomycetota</taxon>
        <taxon>Actinomycetes</taxon>
        <taxon>Kitasatosporales</taxon>
        <taxon>Streptomycetaceae</taxon>
        <taxon>Streptomyces</taxon>
    </lineage>
</organism>
<keyword evidence="7" id="KW-0808">Transferase</keyword>
<evidence type="ECO:0000256" key="8">
    <source>
        <dbReference type="ARBA" id="ARBA00022691"/>
    </source>
</evidence>
<dbReference type="Pfam" id="PF01135">
    <property type="entry name" value="PCMT"/>
    <property type="match status" value="1"/>
</dbReference>
<name>A0ABN1UN00_9ACTN</name>
<dbReference type="InterPro" id="IPR029063">
    <property type="entry name" value="SAM-dependent_MTases_sf"/>
</dbReference>
<evidence type="ECO:0000313" key="12">
    <source>
        <dbReference type="EMBL" id="GAA1158524.1"/>
    </source>
</evidence>
<proteinExistence type="inferred from homology"/>
<dbReference type="PANTHER" id="PTHR11579">
    <property type="entry name" value="PROTEIN-L-ISOASPARTATE O-METHYLTRANSFERASE"/>
    <property type="match status" value="1"/>
</dbReference>
<dbReference type="CDD" id="cd02440">
    <property type="entry name" value="AdoMet_MTases"/>
    <property type="match status" value="1"/>
</dbReference>